<comment type="similarity">
    <text evidence="8">Belongs to the NhaC Na(+)/H(+) (TC 2.A.35) antiporter family.</text>
</comment>
<protein>
    <submittedName>
        <fullName evidence="11">Transporter, NhaC family</fullName>
    </submittedName>
</protein>
<gene>
    <name evidence="11" type="ORF">SAMN05660472_00781</name>
</gene>
<feature type="transmembrane region" description="Helical" evidence="9">
    <location>
        <begin position="136"/>
        <end position="162"/>
    </location>
</feature>
<proteinExistence type="inferred from homology"/>
<evidence type="ECO:0000256" key="5">
    <source>
        <dbReference type="ARBA" id="ARBA00022692"/>
    </source>
</evidence>
<feature type="transmembrane region" description="Helical" evidence="9">
    <location>
        <begin position="259"/>
        <end position="285"/>
    </location>
</feature>
<dbReference type="AlphaFoldDB" id="A0A1G8Z9D8"/>
<keyword evidence="3" id="KW-0050">Antiport</keyword>
<comment type="subcellular location">
    <subcellularLocation>
        <location evidence="1">Cell membrane</location>
        <topology evidence="1">Multi-pass membrane protein</topology>
    </subcellularLocation>
</comment>
<dbReference type="GO" id="GO:0005886">
    <property type="term" value="C:plasma membrane"/>
    <property type="evidence" value="ECO:0007669"/>
    <property type="project" value="UniProtKB-SubCell"/>
</dbReference>
<keyword evidence="6 9" id="KW-1133">Transmembrane helix</keyword>
<feature type="transmembrane region" description="Helical" evidence="9">
    <location>
        <begin position="399"/>
        <end position="419"/>
    </location>
</feature>
<dbReference type="EMBL" id="FNFP01000001">
    <property type="protein sequence ID" value="SDK11716.1"/>
    <property type="molecule type" value="Genomic_DNA"/>
</dbReference>
<evidence type="ECO:0000313" key="11">
    <source>
        <dbReference type="EMBL" id="SDK11716.1"/>
    </source>
</evidence>
<name>A0A1G8Z9D8_9FIRM</name>
<sequence length="470" mass="49964">MKEKKAIKVWQAFLPIITVMFLGLMSVMKWKVGMVTPIIGSITVAVILGMYMGYGWEELQSSLVQGVSRALPALFIMLVVGAIIGSWIAGGVIPTLIYYSLKMISPQIFIPAVAIVTAMIATATGTSFTSIATIGLSLMVTGLGMGFPAPLLAGAIISGAYFGDSISPLSDTTNLSSAMAGCQLFDVIKYLMFTGIPAFVIAVVGYYFVGLKFASQAVMDLGTIETILSGLQSSFTITPLLLLIPIITIFLSIKQYPAIPSLVIIALLGGLAAIVFQGADIATVLKSVTSGFKSQTEVSIVDNLLTRGGITSMGEVVILLTIATSLGGILEKIGALDSILDFIMKKVKTNGELILVTVLSGLAVGFATGAQLLAIVLPARMFTKEYKKRNLHPKNLARTAQSIGTICINLVPWSVPCIFAKNILGVEPIEFIPYLFFPFAIIVIILFYGFAGISMVSLDEEDSKGQLQTN</sequence>
<feature type="transmembrane region" description="Helical" evidence="9">
    <location>
        <begin position="34"/>
        <end position="54"/>
    </location>
</feature>
<keyword evidence="5 9" id="KW-0812">Transmembrane</keyword>
<dbReference type="PANTHER" id="PTHR33451">
    <property type="entry name" value="MALATE-2H(+)/NA(+)-LACTATE ANTIPORTER"/>
    <property type="match status" value="1"/>
</dbReference>
<feature type="transmembrane region" description="Helical" evidence="9">
    <location>
        <begin position="353"/>
        <end position="379"/>
    </location>
</feature>
<evidence type="ECO:0000256" key="6">
    <source>
        <dbReference type="ARBA" id="ARBA00022989"/>
    </source>
</evidence>
<organism evidence="11 12">
    <name type="scientific">Natronincola ferrireducens</name>
    <dbReference type="NCBI Taxonomy" id="393762"/>
    <lineage>
        <taxon>Bacteria</taxon>
        <taxon>Bacillati</taxon>
        <taxon>Bacillota</taxon>
        <taxon>Clostridia</taxon>
        <taxon>Peptostreptococcales</taxon>
        <taxon>Natronincolaceae</taxon>
        <taxon>Natronincola</taxon>
    </lineage>
</organism>
<dbReference type="InterPro" id="IPR052180">
    <property type="entry name" value="NhaC_Na-H+_Antiporter"/>
</dbReference>
<dbReference type="PANTHER" id="PTHR33451:SF3">
    <property type="entry name" value="MALATE-2H(+)_NA(+)-LACTATE ANTIPORTER"/>
    <property type="match status" value="1"/>
</dbReference>
<dbReference type="NCBIfam" id="TIGR00931">
    <property type="entry name" value="antiport_nhaC"/>
    <property type="match status" value="1"/>
</dbReference>
<dbReference type="Pfam" id="PF03553">
    <property type="entry name" value="Na_H_antiporter"/>
    <property type="match status" value="1"/>
</dbReference>
<feature type="transmembrane region" description="Helical" evidence="9">
    <location>
        <begin position="230"/>
        <end position="253"/>
    </location>
</feature>
<dbReference type="InterPro" id="IPR004770">
    <property type="entry name" value="Na/H_antiport_NhaC"/>
</dbReference>
<evidence type="ECO:0000313" key="12">
    <source>
        <dbReference type="Proteomes" id="UP000198718"/>
    </source>
</evidence>
<dbReference type="OrthoDB" id="9762978at2"/>
<dbReference type="Proteomes" id="UP000198718">
    <property type="component" value="Unassembled WGS sequence"/>
</dbReference>
<dbReference type="InterPro" id="IPR018461">
    <property type="entry name" value="Na/H_Antiport_NhaC-like_C"/>
</dbReference>
<evidence type="ECO:0000256" key="3">
    <source>
        <dbReference type="ARBA" id="ARBA00022449"/>
    </source>
</evidence>
<evidence type="ECO:0000256" key="4">
    <source>
        <dbReference type="ARBA" id="ARBA00022475"/>
    </source>
</evidence>
<dbReference type="GO" id="GO:0015297">
    <property type="term" value="F:antiporter activity"/>
    <property type="evidence" value="ECO:0007669"/>
    <property type="project" value="UniProtKB-KW"/>
</dbReference>
<feature type="domain" description="Na+/H+ antiporter NhaC-like C-terminal" evidence="10">
    <location>
        <begin position="159"/>
        <end position="453"/>
    </location>
</feature>
<keyword evidence="7 9" id="KW-0472">Membrane</keyword>
<feature type="transmembrane region" description="Helical" evidence="9">
    <location>
        <begin position="12"/>
        <end position="28"/>
    </location>
</feature>
<keyword evidence="4" id="KW-1003">Cell membrane</keyword>
<evidence type="ECO:0000259" key="10">
    <source>
        <dbReference type="Pfam" id="PF03553"/>
    </source>
</evidence>
<evidence type="ECO:0000256" key="9">
    <source>
        <dbReference type="SAM" id="Phobius"/>
    </source>
</evidence>
<keyword evidence="12" id="KW-1185">Reference proteome</keyword>
<reference evidence="11 12" key="1">
    <citation type="submission" date="2016-10" db="EMBL/GenBank/DDBJ databases">
        <authorList>
            <person name="de Groot N.N."/>
        </authorList>
    </citation>
    <scope>NUCLEOTIDE SEQUENCE [LARGE SCALE GENOMIC DNA]</scope>
    <source>
        <strain evidence="11 12">DSM 18346</strain>
    </source>
</reference>
<evidence type="ECO:0000256" key="2">
    <source>
        <dbReference type="ARBA" id="ARBA00022448"/>
    </source>
</evidence>
<feature type="transmembrane region" description="Helical" evidence="9">
    <location>
        <begin position="431"/>
        <end position="451"/>
    </location>
</feature>
<feature type="transmembrane region" description="Helical" evidence="9">
    <location>
        <begin position="104"/>
        <end position="124"/>
    </location>
</feature>
<evidence type="ECO:0000256" key="7">
    <source>
        <dbReference type="ARBA" id="ARBA00023136"/>
    </source>
</evidence>
<feature type="transmembrane region" description="Helical" evidence="9">
    <location>
        <begin position="187"/>
        <end position="209"/>
    </location>
</feature>
<feature type="transmembrane region" description="Helical" evidence="9">
    <location>
        <begin position="74"/>
        <end position="98"/>
    </location>
</feature>
<evidence type="ECO:0000256" key="1">
    <source>
        <dbReference type="ARBA" id="ARBA00004651"/>
    </source>
</evidence>
<accession>A0A1G8Z9D8</accession>
<evidence type="ECO:0000256" key="8">
    <source>
        <dbReference type="ARBA" id="ARBA00038435"/>
    </source>
</evidence>
<keyword evidence="2" id="KW-0813">Transport</keyword>